<reference evidence="2 3" key="1">
    <citation type="submission" date="2016-04" db="EMBL/GenBank/DDBJ databases">
        <title>The genome of Intoshia linei affirms orthonectids as highly simplified spiralians.</title>
        <authorList>
            <person name="Mikhailov K.V."/>
            <person name="Slusarev G.S."/>
            <person name="Nikitin M.A."/>
            <person name="Logacheva M.D."/>
            <person name="Penin A."/>
            <person name="Aleoshin V."/>
            <person name="Panchin Y.V."/>
        </authorList>
    </citation>
    <scope>NUCLEOTIDE SEQUENCE [LARGE SCALE GENOMIC DNA]</scope>
    <source>
        <strain evidence="2">Intl2013</strain>
        <tissue evidence="2">Whole animal</tissue>
    </source>
</reference>
<name>A0A177B042_9BILA</name>
<dbReference type="InterPro" id="IPR042222">
    <property type="entry name" value="Dynein_2_N"/>
</dbReference>
<accession>A0A177B042</accession>
<keyword evidence="3" id="KW-1185">Reference proteome</keyword>
<comment type="caution">
    <text evidence="2">The sequence shown here is derived from an EMBL/GenBank/DDBJ whole genome shotgun (WGS) entry which is preliminary data.</text>
</comment>
<sequence>MNNDDILCFFILFIHKKIIKTLYFNIPSHGSPNYNPYALECASRINVNKNVYCIASSNGIICKLHADCSEVEIVSISKWYRESVLFDVIKAIPFFQQFRIRKYFKRWIRYYRYNHFHKIILKMENRLLININYFYFSLITIKRYISQIETLKLFNFEMKNQTLEYYEQRQETIKNASYNTLTCTIKNINTILNFTVNEMKENLKKKGNLVMDKTFEFNTDSICKIAEYYHKRKADYKLAFHQLQLVPNYIKMVQLMISNTLQNVVVNNFFNFMQDFNAYTFNDSSTAKICLTFVYENDALQLPVSEKDVFNVFENIFKKRLHYMNSICLTEKMKNITSENFDNIFKNIEKSSNEIEKILIKYYNRNLLVQGKSYLDCDTTMNYEEIQLDSYDTYKISNYWQQLKKMIHEAFGEIRDLTNKYNYIFNNFYKTMNLYDDYYKKGDELKNDKKVKKYTAYQFEEFISDLHSLNMKISSVNELYNTNNKIFAINCKKVKKSTLKNIKNAHKKIEFKICNSVMQGIDEFNKLVKDCIEQIIVPTNTIYEYSSFVENIKKNQNLYKYINDEFKRIKSLFEVIKLSFRPCTENEEKIEINLTLTKNNFVTYLQNAIEKTNIESPLMLKYLGDETSLGNKTDKKGLIRKLMDDLNLIYEKSNNIKYVKITTDGRVAIEELMSLKQEYTKILDELKKVIDIRKLLSEKDTKIEGYLIFLDKICLRLELWFYKVHSESIIEKWKKMEIHKIDFSHIMSRIVVWISASTQISNYIDKGDEILRYWFQNLTAIKNQIQLLYSLVDKRFKKQHWRVLFLQFGLRYNENRSYCLQELLDLNLLNNEEIIKDIFYKVIINDKILQDINRIKIFWFEKHFSICIYNISVFVSESIKIGTSLSSDDLKVSEKMYILNDMDELASDIDDHTITIRTMKFTSSNKKITDSIGTWISNLNNLKNLLSMWHRTQTQWLYLLRGPYANFSSAVNKEKYNYSRFLDCHAIIEQIYRCKSIKNVFDFDFKKDFMNSSLNNLMKKIESNGHTVEIPECEDELRYVWDPQYNLKKSLSRNSMSRSRTMSDYKTCNTSVYFRYNYIIRIFEICENEFKNLIDENKIVLNEMRCQNPRLYFYSDNILKKLLTINTDNIANFSHYFGEIFPNVVEPIFCYARDGSVIEKNTTIDYIDSTKLLSVYLEKKIYMSGIIGTYGEKLNFDKPLSININEFDKNNVVSLVNFIQTFEHTLNVSFRHSIEKHLVWWYIKFTHQQKFDIEVYFKELIKFLSNEKVIYTETFSTTSSRGILINLNIILKKALKNTEYKTINLNKLIMTCSEFIRNLYNIINLKTLIRHLRSEYVLCISEQIYIQVLNFLNLINLHKNNCNFRNCFENLYYLYYSLPLKKCEIITNNKEIIMIKNLTANVGNVNKSYSYAYNSYSFQHFSQFVLPTNKCIFHLISAINSYYTIAIAQKYTYVLENISIFIGCTLYKYICGKDFSNIMNCIKGSLTCGSMVLLSNSENLTYDILYEISKMWDRYIYGNKPVKSTNLKRSKSFIFQKEKRREQSKNNGPISHSGKHYNKGKFSRFDVKDDAEIYPNLSKDRANIFDENEQSIVDQVIKTKNIDYFIYRDLIMPVRSLQFFYDGNSFISSSGASIFFGINEQKIELEKFGKLSHKMRSYGISTIDIRILCKIWLFSNTFIKVDYISEKICCFIFSVKAYVPYIKNNETIFMHTVIKDAFAYKYTVHSDDIDVIDILNSLCDEDYISHTIWTHMEKNHYFLNYDLPEDFKLVEIRKLNIILCLKKCFSLGINKTLVSICALREKKLRIAINYCLIQNDLHKDSNLINSMIQINQLLLHNNYVTICGPPGSGKTTAWKTLASAMTLINRDYNFTKANRLDDIKTHESFHRLLKNPIYILKNIRLKRHNRRPLLNKFKKYVTVIKLTTRLLKNQHERWTIREKFLYASYYPSVTYVMKNFNSDDQMSNIYHSIFTFFKSRDNSFFSTNSVHNRNKNQSSYGSGEDMVNMANQKWAIIDVNCDGLQLNRHIIDFFNSTTNNFISSEGNVSYIKDNHILIFETATSLKNETPSTISQSQMVYINGQEKFWLLKIKAWSYSMKQK</sequence>
<organism evidence="2 3">
    <name type="scientific">Intoshia linei</name>
    <dbReference type="NCBI Taxonomy" id="1819745"/>
    <lineage>
        <taxon>Eukaryota</taxon>
        <taxon>Metazoa</taxon>
        <taxon>Spiralia</taxon>
        <taxon>Lophotrochozoa</taxon>
        <taxon>Mesozoa</taxon>
        <taxon>Orthonectida</taxon>
        <taxon>Rhopaluridae</taxon>
        <taxon>Intoshia</taxon>
    </lineage>
</organism>
<dbReference type="InterPro" id="IPR026983">
    <property type="entry name" value="DHC"/>
</dbReference>
<gene>
    <name evidence="2" type="ORF">A3Q56_05275</name>
</gene>
<dbReference type="PANTHER" id="PTHR45703">
    <property type="entry name" value="DYNEIN HEAVY CHAIN"/>
    <property type="match status" value="1"/>
</dbReference>
<dbReference type="GO" id="GO:0030286">
    <property type="term" value="C:dynein complex"/>
    <property type="evidence" value="ECO:0007669"/>
    <property type="project" value="InterPro"/>
</dbReference>
<dbReference type="SUPFAM" id="SSF52540">
    <property type="entry name" value="P-loop containing nucleoside triphosphate hydrolases"/>
    <property type="match status" value="1"/>
</dbReference>
<protein>
    <recommendedName>
        <fullName evidence="1">Dynein heavy chain linker domain-containing protein</fullName>
    </recommendedName>
</protein>
<dbReference type="Pfam" id="PF08393">
    <property type="entry name" value="DHC_N2"/>
    <property type="match status" value="1"/>
</dbReference>
<dbReference type="OrthoDB" id="5986589at2759"/>
<proteinExistence type="predicted"/>
<evidence type="ECO:0000313" key="2">
    <source>
        <dbReference type="EMBL" id="OAF66991.1"/>
    </source>
</evidence>
<feature type="domain" description="Dynein heavy chain linker" evidence="1">
    <location>
        <begin position="716"/>
        <end position="1022"/>
    </location>
</feature>
<dbReference type="GO" id="GO:0045505">
    <property type="term" value="F:dynein intermediate chain binding"/>
    <property type="evidence" value="ECO:0007669"/>
    <property type="project" value="InterPro"/>
</dbReference>
<dbReference type="Proteomes" id="UP000078046">
    <property type="component" value="Unassembled WGS sequence"/>
</dbReference>
<dbReference type="InterPro" id="IPR013602">
    <property type="entry name" value="Dynein_heavy_linker"/>
</dbReference>
<dbReference type="EMBL" id="LWCA01000774">
    <property type="protein sequence ID" value="OAF66991.1"/>
    <property type="molecule type" value="Genomic_DNA"/>
</dbReference>
<dbReference type="Gene3D" id="1.20.140.100">
    <property type="entry name" value="Dynein heavy chain, N-terminal domain 2"/>
    <property type="match status" value="1"/>
</dbReference>
<dbReference type="GO" id="GO:0007018">
    <property type="term" value="P:microtubule-based movement"/>
    <property type="evidence" value="ECO:0007669"/>
    <property type="project" value="InterPro"/>
</dbReference>
<evidence type="ECO:0000259" key="1">
    <source>
        <dbReference type="Pfam" id="PF08393"/>
    </source>
</evidence>
<dbReference type="PANTHER" id="PTHR45703:SF36">
    <property type="entry name" value="DYNEIN HEAVY CHAIN, CYTOPLASMIC"/>
    <property type="match status" value="1"/>
</dbReference>
<dbReference type="GO" id="GO:0051959">
    <property type="term" value="F:dynein light intermediate chain binding"/>
    <property type="evidence" value="ECO:0007669"/>
    <property type="project" value="InterPro"/>
</dbReference>
<evidence type="ECO:0000313" key="3">
    <source>
        <dbReference type="Proteomes" id="UP000078046"/>
    </source>
</evidence>
<dbReference type="InterPro" id="IPR027417">
    <property type="entry name" value="P-loop_NTPase"/>
</dbReference>
<dbReference type="Gene3D" id="3.40.50.300">
    <property type="entry name" value="P-loop containing nucleotide triphosphate hydrolases"/>
    <property type="match status" value="1"/>
</dbReference>